<keyword evidence="4" id="KW-0378">Hydrolase</keyword>
<evidence type="ECO:0000256" key="6">
    <source>
        <dbReference type="ARBA" id="ARBA00023295"/>
    </source>
</evidence>
<evidence type="ECO:0000256" key="1">
    <source>
        <dbReference type="ARBA" id="ARBA00001863"/>
    </source>
</evidence>
<keyword evidence="7" id="KW-0624">Polysaccharide degradation</keyword>
<protein>
    <recommendedName>
        <fullName evidence="3">glucan 1,4-alpha-glucosidase</fullName>
        <ecNumber evidence="3">3.2.1.3</ecNumber>
    </recommendedName>
</protein>
<dbReference type="PANTHER" id="PTHR31616:SF9">
    <property type="entry name" value="GLUCOAMYLASE, INTRACELLULAR SPORULATION-SPECIFIC"/>
    <property type="match status" value="1"/>
</dbReference>
<dbReference type="InterPro" id="IPR000165">
    <property type="entry name" value="Glucoamylase"/>
</dbReference>
<comment type="similarity">
    <text evidence="2">Belongs to the glycosyl hydrolase 15 family.</text>
</comment>
<comment type="catalytic activity">
    <reaction evidence="1">
        <text>Hydrolysis of terminal (1-&gt;4)-linked alpha-D-glucose residues successively from non-reducing ends of the chains with release of beta-D-glucose.</text>
        <dbReference type="EC" id="3.2.1.3"/>
    </reaction>
</comment>
<dbReference type="Pfam" id="PF00723">
    <property type="entry name" value="Glyco_hydro_15"/>
    <property type="match status" value="1"/>
</dbReference>
<evidence type="ECO:0000256" key="7">
    <source>
        <dbReference type="ARBA" id="ARBA00023326"/>
    </source>
</evidence>
<sequence length="373" mass="40739">MRAFEAAEVLRLFEANLDAEGSGEVMASPDHATGPGGDYYYAWARDGALSMHAYLQTKGAGAEEKMGKWLSWVERSMNQPDPNDVDILVEPKYLIPQGTPYTGGWCRPQNDGPGLRAVAGKVWELVRRNLDWVAANHSSETCDLWEEVRSSDFFWNRYTMRKALILGSKFAASAGKDEARAAKYSTAAKEIEQQLGDHVDASGYVFESTDRRKDTAVIEAFNVGDLEDGLFGPLSTPVVRTLATLSDLFCKSYAVNQQAAAAKTPGVLFGRYEGDSYDGGNPWGGSMDADANQVLHQLLGRDVTQQNLLGAGDASLQPPGKYLTNGMHMRRMRRSTAMAACSLKSAKDLTWNYANGQRLSLRGATAAAEETLI</sequence>
<comment type="caution">
    <text evidence="9">The sequence shown here is derived from an EMBL/GenBank/DDBJ whole genome shotgun (WGS) entry which is preliminary data.</text>
</comment>
<dbReference type="Proteomes" id="UP001178507">
    <property type="component" value="Unassembled WGS sequence"/>
</dbReference>
<gene>
    <name evidence="9" type="ORF">EVOR1521_LOCUS5145</name>
</gene>
<dbReference type="GO" id="GO:0004339">
    <property type="term" value="F:glucan 1,4-alpha-glucosidase activity"/>
    <property type="evidence" value="ECO:0007669"/>
    <property type="project" value="UniProtKB-EC"/>
</dbReference>
<evidence type="ECO:0000256" key="2">
    <source>
        <dbReference type="ARBA" id="ARBA00006188"/>
    </source>
</evidence>
<dbReference type="EMBL" id="CAUJNA010000353">
    <property type="protein sequence ID" value="CAJ1375967.1"/>
    <property type="molecule type" value="Genomic_DNA"/>
</dbReference>
<evidence type="ECO:0000259" key="8">
    <source>
        <dbReference type="Pfam" id="PF00723"/>
    </source>
</evidence>
<keyword evidence="5" id="KW-0119">Carbohydrate metabolism</keyword>
<dbReference type="Gene3D" id="1.50.10.10">
    <property type="match status" value="1"/>
</dbReference>
<evidence type="ECO:0000313" key="10">
    <source>
        <dbReference type="Proteomes" id="UP001178507"/>
    </source>
</evidence>
<dbReference type="InterPro" id="IPR012341">
    <property type="entry name" value="6hp_glycosidase-like_sf"/>
</dbReference>
<accession>A0AA36HWK8</accession>
<dbReference type="SUPFAM" id="SSF48208">
    <property type="entry name" value="Six-hairpin glycosidases"/>
    <property type="match status" value="1"/>
</dbReference>
<evidence type="ECO:0000256" key="4">
    <source>
        <dbReference type="ARBA" id="ARBA00022801"/>
    </source>
</evidence>
<proteinExistence type="inferred from homology"/>
<dbReference type="PRINTS" id="PR00736">
    <property type="entry name" value="GLHYDRLASE15"/>
</dbReference>
<evidence type="ECO:0000313" key="9">
    <source>
        <dbReference type="EMBL" id="CAJ1375967.1"/>
    </source>
</evidence>
<dbReference type="InterPro" id="IPR011613">
    <property type="entry name" value="GH15-like"/>
</dbReference>
<evidence type="ECO:0000256" key="5">
    <source>
        <dbReference type="ARBA" id="ARBA00023277"/>
    </source>
</evidence>
<dbReference type="InterPro" id="IPR008928">
    <property type="entry name" value="6-hairpin_glycosidase_sf"/>
</dbReference>
<evidence type="ECO:0000256" key="3">
    <source>
        <dbReference type="ARBA" id="ARBA00012593"/>
    </source>
</evidence>
<dbReference type="AlphaFoldDB" id="A0AA36HWK8"/>
<dbReference type="EC" id="3.2.1.3" evidence="3"/>
<name>A0AA36HWK8_9DINO</name>
<dbReference type="PANTHER" id="PTHR31616">
    <property type="entry name" value="TREHALASE"/>
    <property type="match status" value="1"/>
</dbReference>
<reference evidence="9" key="1">
    <citation type="submission" date="2023-08" db="EMBL/GenBank/DDBJ databases">
        <authorList>
            <person name="Chen Y."/>
            <person name="Shah S."/>
            <person name="Dougan E. K."/>
            <person name="Thang M."/>
            <person name="Chan C."/>
        </authorList>
    </citation>
    <scope>NUCLEOTIDE SEQUENCE</scope>
</reference>
<feature type="domain" description="GH15-like" evidence="8">
    <location>
        <begin position="21"/>
        <end position="298"/>
    </location>
</feature>
<organism evidence="9 10">
    <name type="scientific">Effrenium voratum</name>
    <dbReference type="NCBI Taxonomy" id="2562239"/>
    <lineage>
        <taxon>Eukaryota</taxon>
        <taxon>Sar</taxon>
        <taxon>Alveolata</taxon>
        <taxon>Dinophyceae</taxon>
        <taxon>Suessiales</taxon>
        <taxon>Symbiodiniaceae</taxon>
        <taxon>Effrenium</taxon>
    </lineage>
</organism>
<keyword evidence="6" id="KW-0326">Glycosidase</keyword>
<dbReference type="GO" id="GO:0000272">
    <property type="term" value="P:polysaccharide catabolic process"/>
    <property type="evidence" value="ECO:0007669"/>
    <property type="project" value="UniProtKB-KW"/>
</dbReference>
<keyword evidence="10" id="KW-1185">Reference proteome</keyword>